<protein>
    <submittedName>
        <fullName evidence="3">MerR family transcriptional regulator</fullName>
    </submittedName>
</protein>
<gene>
    <name evidence="3" type="ORF">IAA86_07385</name>
</gene>
<proteinExistence type="predicted"/>
<evidence type="ECO:0000313" key="3">
    <source>
        <dbReference type="EMBL" id="HIS74827.1"/>
    </source>
</evidence>
<comment type="caution">
    <text evidence="3">The sequence shown here is derived from an EMBL/GenBank/DDBJ whole genome shotgun (WGS) entry which is preliminary data.</text>
</comment>
<accession>A0A9D1JYL4</accession>
<dbReference type="Gene3D" id="1.10.1660.10">
    <property type="match status" value="1"/>
</dbReference>
<reference evidence="3" key="2">
    <citation type="journal article" date="2021" name="PeerJ">
        <title>Extensive microbial diversity within the chicken gut microbiome revealed by metagenomics and culture.</title>
        <authorList>
            <person name="Gilroy R."/>
            <person name="Ravi A."/>
            <person name="Getino M."/>
            <person name="Pursley I."/>
            <person name="Horton D.L."/>
            <person name="Alikhan N.F."/>
            <person name="Baker D."/>
            <person name="Gharbi K."/>
            <person name="Hall N."/>
            <person name="Watson M."/>
            <person name="Adriaenssens E.M."/>
            <person name="Foster-Nyarko E."/>
            <person name="Jarju S."/>
            <person name="Secka A."/>
            <person name="Antonio M."/>
            <person name="Oren A."/>
            <person name="Chaudhuri R.R."/>
            <person name="La Ragione R."/>
            <person name="Hildebrand F."/>
            <person name="Pallen M.J."/>
        </authorList>
    </citation>
    <scope>NUCLEOTIDE SEQUENCE</scope>
    <source>
        <strain evidence="3">CHK152-2871</strain>
    </source>
</reference>
<evidence type="ECO:0000256" key="1">
    <source>
        <dbReference type="SAM" id="Coils"/>
    </source>
</evidence>
<organism evidence="3 4">
    <name type="scientific">Candidatus Galligastranaerophilus intestinavium</name>
    <dbReference type="NCBI Taxonomy" id="2840836"/>
    <lineage>
        <taxon>Bacteria</taxon>
        <taxon>Candidatus Galligastranaerophilus</taxon>
    </lineage>
</organism>
<evidence type="ECO:0000259" key="2">
    <source>
        <dbReference type="Pfam" id="PF13411"/>
    </source>
</evidence>
<dbReference type="EMBL" id="DVJQ01000063">
    <property type="protein sequence ID" value="HIS74827.1"/>
    <property type="molecule type" value="Genomic_DNA"/>
</dbReference>
<feature type="domain" description="HTH merR-type" evidence="2">
    <location>
        <begin position="22"/>
        <end position="82"/>
    </location>
</feature>
<evidence type="ECO:0000313" key="4">
    <source>
        <dbReference type="Proteomes" id="UP000886865"/>
    </source>
</evidence>
<dbReference type="Pfam" id="PF13411">
    <property type="entry name" value="MerR_1"/>
    <property type="match status" value="1"/>
</dbReference>
<sequence>MGSYTANQTTQDNSVEEIVNANQLEEILNTSAAQVSSWCQKACLKPKKDGFGNVYFSKSDIDVLKKVKELYEHTRSVRDVKREKVDRVVKRMKLSEQEDKMRGQDLDTSVVNLSEGNFLTRAKSRYNKENAVASIASYQALDVGAKLENLENNIVSKITDVLSEKMDGLDEVIVELIRSKTENEALRQRLNELNKENFSLKNENASYKPVGLGLYIKKSTDDFVL</sequence>
<name>A0A9D1JYL4_9BACT</name>
<dbReference type="Proteomes" id="UP000886865">
    <property type="component" value="Unassembled WGS sequence"/>
</dbReference>
<reference evidence="3" key="1">
    <citation type="submission" date="2020-10" db="EMBL/GenBank/DDBJ databases">
        <authorList>
            <person name="Gilroy R."/>
        </authorList>
    </citation>
    <scope>NUCLEOTIDE SEQUENCE</scope>
    <source>
        <strain evidence="3">CHK152-2871</strain>
    </source>
</reference>
<dbReference type="InterPro" id="IPR000551">
    <property type="entry name" value="MerR-type_HTH_dom"/>
</dbReference>
<dbReference type="GO" id="GO:0003677">
    <property type="term" value="F:DNA binding"/>
    <property type="evidence" value="ECO:0007669"/>
    <property type="project" value="InterPro"/>
</dbReference>
<dbReference type="AlphaFoldDB" id="A0A9D1JYL4"/>
<dbReference type="GO" id="GO:0006355">
    <property type="term" value="P:regulation of DNA-templated transcription"/>
    <property type="evidence" value="ECO:0007669"/>
    <property type="project" value="InterPro"/>
</dbReference>
<keyword evidence="1" id="KW-0175">Coiled coil</keyword>
<feature type="coiled-coil region" evidence="1">
    <location>
        <begin position="169"/>
        <end position="203"/>
    </location>
</feature>